<dbReference type="GO" id="GO:0005507">
    <property type="term" value="F:copper ion binding"/>
    <property type="evidence" value="ECO:0007669"/>
    <property type="project" value="TreeGrafter"/>
</dbReference>
<evidence type="ECO:0000256" key="7">
    <source>
        <dbReference type="ARBA" id="ARBA00022967"/>
    </source>
</evidence>
<organism evidence="12">
    <name type="scientific">freshwater metagenome</name>
    <dbReference type="NCBI Taxonomy" id="449393"/>
    <lineage>
        <taxon>unclassified sequences</taxon>
        <taxon>metagenomes</taxon>
        <taxon>ecological metagenomes</taxon>
    </lineage>
</organism>
<feature type="transmembrane region" description="Helical" evidence="10">
    <location>
        <begin position="157"/>
        <end position="180"/>
    </location>
</feature>
<dbReference type="InterPro" id="IPR018303">
    <property type="entry name" value="ATPase_P-typ_P_site"/>
</dbReference>
<dbReference type="InterPro" id="IPR006121">
    <property type="entry name" value="HMA_dom"/>
</dbReference>
<dbReference type="Gene3D" id="3.40.50.1000">
    <property type="entry name" value="HAD superfamily/HAD-like"/>
    <property type="match status" value="1"/>
</dbReference>
<accession>A0A6J6EMC0</accession>
<gene>
    <name evidence="12" type="ORF">UFOPK1711_00833</name>
</gene>
<dbReference type="InterPro" id="IPR001757">
    <property type="entry name" value="P_typ_ATPase"/>
</dbReference>
<protein>
    <submittedName>
        <fullName evidence="12">Unannotated protein</fullName>
    </submittedName>
</protein>
<dbReference type="NCBIfam" id="TIGR01494">
    <property type="entry name" value="ATPase_P-type"/>
    <property type="match status" value="2"/>
</dbReference>
<feature type="domain" description="HMA" evidence="11">
    <location>
        <begin position="11"/>
        <end position="77"/>
    </location>
</feature>
<dbReference type="GO" id="GO:0055070">
    <property type="term" value="P:copper ion homeostasis"/>
    <property type="evidence" value="ECO:0007669"/>
    <property type="project" value="TreeGrafter"/>
</dbReference>
<keyword evidence="9 10" id="KW-0472">Membrane</keyword>
<dbReference type="InterPro" id="IPR027256">
    <property type="entry name" value="P-typ_ATPase_IB"/>
</dbReference>
<evidence type="ECO:0000256" key="4">
    <source>
        <dbReference type="ARBA" id="ARBA00022723"/>
    </source>
</evidence>
<dbReference type="PROSITE" id="PS00154">
    <property type="entry name" value="ATPASE_E1_E2"/>
    <property type="match status" value="1"/>
</dbReference>
<evidence type="ECO:0000256" key="6">
    <source>
        <dbReference type="ARBA" id="ARBA00022840"/>
    </source>
</evidence>
<dbReference type="InterPro" id="IPR023214">
    <property type="entry name" value="HAD_sf"/>
</dbReference>
<keyword evidence="3 10" id="KW-0812">Transmembrane</keyword>
<feature type="transmembrane region" description="Helical" evidence="10">
    <location>
        <begin position="703"/>
        <end position="720"/>
    </location>
</feature>
<dbReference type="SFLD" id="SFLDS00003">
    <property type="entry name" value="Haloacid_Dehalogenase"/>
    <property type="match status" value="1"/>
</dbReference>
<evidence type="ECO:0000256" key="10">
    <source>
        <dbReference type="SAM" id="Phobius"/>
    </source>
</evidence>
<feature type="transmembrane region" description="Helical" evidence="10">
    <location>
        <begin position="200"/>
        <end position="220"/>
    </location>
</feature>
<dbReference type="InterPro" id="IPR036163">
    <property type="entry name" value="HMA_dom_sf"/>
</dbReference>
<dbReference type="GO" id="GO:0005524">
    <property type="term" value="F:ATP binding"/>
    <property type="evidence" value="ECO:0007669"/>
    <property type="project" value="UniProtKB-KW"/>
</dbReference>
<dbReference type="SFLD" id="SFLDF00027">
    <property type="entry name" value="p-type_atpase"/>
    <property type="match status" value="1"/>
</dbReference>
<dbReference type="InterPro" id="IPR044492">
    <property type="entry name" value="P_typ_ATPase_HD_dom"/>
</dbReference>
<dbReference type="Gene3D" id="3.30.70.100">
    <property type="match status" value="1"/>
</dbReference>
<evidence type="ECO:0000256" key="5">
    <source>
        <dbReference type="ARBA" id="ARBA00022741"/>
    </source>
</evidence>
<name>A0A6J6EMC0_9ZZZZ</name>
<dbReference type="PRINTS" id="PR00943">
    <property type="entry name" value="CUATPASE"/>
</dbReference>
<dbReference type="SUPFAM" id="SSF81653">
    <property type="entry name" value="Calcium ATPase, transduction domain A"/>
    <property type="match status" value="1"/>
</dbReference>
<dbReference type="Gene3D" id="3.40.1110.10">
    <property type="entry name" value="Calcium-transporting ATPase, cytoplasmic domain N"/>
    <property type="match status" value="1"/>
</dbReference>
<dbReference type="SFLD" id="SFLDG00002">
    <property type="entry name" value="C1.7:_P-type_atpase_like"/>
    <property type="match status" value="1"/>
</dbReference>
<evidence type="ECO:0000256" key="2">
    <source>
        <dbReference type="ARBA" id="ARBA00006024"/>
    </source>
</evidence>
<evidence type="ECO:0000313" key="12">
    <source>
        <dbReference type="EMBL" id="CAB4576304.1"/>
    </source>
</evidence>
<dbReference type="PRINTS" id="PR00119">
    <property type="entry name" value="CATATPASE"/>
</dbReference>
<reference evidence="12" key="1">
    <citation type="submission" date="2020-05" db="EMBL/GenBank/DDBJ databases">
        <authorList>
            <person name="Chiriac C."/>
            <person name="Salcher M."/>
            <person name="Ghai R."/>
            <person name="Kavagutti S V."/>
        </authorList>
    </citation>
    <scope>NUCLEOTIDE SEQUENCE</scope>
</reference>
<dbReference type="Gene3D" id="2.70.150.10">
    <property type="entry name" value="Calcium-transporting ATPase, cytoplasmic transduction domain A"/>
    <property type="match status" value="1"/>
</dbReference>
<dbReference type="PANTHER" id="PTHR43520:SF8">
    <property type="entry name" value="P-TYPE CU(+) TRANSPORTER"/>
    <property type="match status" value="1"/>
</dbReference>
<proteinExistence type="inferred from homology"/>
<comment type="subcellular location">
    <subcellularLocation>
        <location evidence="1">Endomembrane system</location>
        <topology evidence="1">Multi-pass membrane protein</topology>
    </subcellularLocation>
</comment>
<dbReference type="FunFam" id="2.70.150.10:FF:000002">
    <property type="entry name" value="Copper-transporting ATPase 1, putative"/>
    <property type="match status" value="1"/>
</dbReference>
<evidence type="ECO:0000256" key="1">
    <source>
        <dbReference type="ARBA" id="ARBA00004127"/>
    </source>
</evidence>
<sequence>MAGSTNASPLERLDLPIEGMTCAACATRIGKGLSKIDGVSQADVNLAAARATVHFDPAVTSRAEFAEKIESLGYHVPEVDRRDEAEAEYTRTLGIRLLVAVVLTVPTVAISMVPQLMFTNWQWVAFALSTPVVFYCGWGFHRAALINLRHGTATMDTLVSMGTLAAWAWSTIALFFLNAADETSGSMGGMAGMSSGGDTAHVYFETAGVIITLILLGKWFEARARRRSGDALRKLAELGVKTARLEDGTEIPLEELVVGIRFVVRPGEKVATDGIVVEGHSAIDMSMINGEPVPVEVGPGDDVVGATVNANGHLVVEATRIGNDTALAQIVQLVEDAQGSRAPIQRLADRVAGVFVPIVFAIAIATIIGWTVTGNSAQDTFSAAVAVLIIACPCALGLATPTAIMVGTGRGAQLGIIIKGGEVLEQTRRVDVAVLDKTGTLTEGRMELVDVITSAGTDADSALWLAAAVEARSEHPIAAAIVAGADARRPGDALSAAVSGFENLPGRGVTASVTSDSSITRNVGVGRPSLFAAINPELDQARIDAENAGRTAVIAGWSDHEGDPLTAHAVLVVADRLKPTSAEAVADFHSLGLEVVLLTGDNRRTAETIGAEVGVDRVVAEVLPADKVAEVRRLQEQGHMVAMVGDGINDAPALAQADLGIAIGTGTDIAIEASDLTIVSGDLRAAADAIALSRRTLATIKGNLFWAFAYNVAAIPLAAFGVLNPMIAAGTMGFSSVFVVTNSLRLRRFKGVRRHSPTKD</sequence>
<dbReference type="GO" id="GO:0016020">
    <property type="term" value="C:membrane"/>
    <property type="evidence" value="ECO:0007669"/>
    <property type="project" value="InterPro"/>
</dbReference>
<dbReference type="InterPro" id="IPR059000">
    <property type="entry name" value="ATPase_P-type_domA"/>
</dbReference>
<dbReference type="InterPro" id="IPR008250">
    <property type="entry name" value="ATPase_P-typ_transduc_dom_A_sf"/>
</dbReference>
<feature type="transmembrane region" description="Helical" evidence="10">
    <location>
        <begin position="384"/>
        <end position="406"/>
    </location>
</feature>
<evidence type="ECO:0000256" key="3">
    <source>
        <dbReference type="ARBA" id="ARBA00022692"/>
    </source>
</evidence>
<feature type="transmembrane region" description="Helical" evidence="10">
    <location>
        <begin position="97"/>
        <end position="117"/>
    </location>
</feature>
<dbReference type="InterPro" id="IPR017969">
    <property type="entry name" value="Heavy-metal-associated_CS"/>
</dbReference>
<dbReference type="InterPro" id="IPR023299">
    <property type="entry name" value="ATPase_P-typ_cyto_dom_N"/>
</dbReference>
<feature type="transmembrane region" description="Helical" evidence="10">
    <location>
        <begin position="726"/>
        <end position="744"/>
    </location>
</feature>
<evidence type="ECO:0000256" key="8">
    <source>
        <dbReference type="ARBA" id="ARBA00022989"/>
    </source>
</evidence>
<keyword evidence="6" id="KW-0067">ATP-binding</keyword>
<comment type="similarity">
    <text evidence="2">Belongs to the cation transport ATPase (P-type) (TC 3.A.3) family. Type IB subfamily.</text>
</comment>
<dbReference type="SUPFAM" id="SSF56784">
    <property type="entry name" value="HAD-like"/>
    <property type="match status" value="1"/>
</dbReference>
<evidence type="ECO:0000259" key="11">
    <source>
        <dbReference type="PROSITE" id="PS50846"/>
    </source>
</evidence>
<dbReference type="Pfam" id="PF00403">
    <property type="entry name" value="HMA"/>
    <property type="match status" value="1"/>
</dbReference>
<dbReference type="SUPFAM" id="SSF81665">
    <property type="entry name" value="Calcium ATPase, transmembrane domain M"/>
    <property type="match status" value="1"/>
</dbReference>
<keyword evidence="7" id="KW-1278">Translocase</keyword>
<dbReference type="InterPro" id="IPR036412">
    <property type="entry name" value="HAD-like_sf"/>
</dbReference>
<dbReference type="GO" id="GO:0043682">
    <property type="term" value="F:P-type divalent copper transporter activity"/>
    <property type="evidence" value="ECO:0007669"/>
    <property type="project" value="TreeGrafter"/>
</dbReference>
<dbReference type="FunFam" id="3.30.70.100:FF:000005">
    <property type="entry name" value="Copper-exporting P-type ATPase A"/>
    <property type="match status" value="1"/>
</dbReference>
<feature type="transmembrane region" description="Helical" evidence="10">
    <location>
        <begin position="351"/>
        <end position="372"/>
    </location>
</feature>
<dbReference type="Pfam" id="PF00122">
    <property type="entry name" value="E1-E2_ATPase"/>
    <property type="match status" value="1"/>
</dbReference>
<dbReference type="EMBL" id="CAEZTR010000040">
    <property type="protein sequence ID" value="CAB4576304.1"/>
    <property type="molecule type" value="Genomic_DNA"/>
</dbReference>
<keyword evidence="4" id="KW-0479">Metal-binding</keyword>
<dbReference type="PROSITE" id="PS50846">
    <property type="entry name" value="HMA_2"/>
    <property type="match status" value="1"/>
</dbReference>
<dbReference type="InterPro" id="IPR023298">
    <property type="entry name" value="ATPase_P-typ_TM_dom_sf"/>
</dbReference>
<dbReference type="AlphaFoldDB" id="A0A6J6EMC0"/>
<dbReference type="GO" id="GO:0016887">
    <property type="term" value="F:ATP hydrolysis activity"/>
    <property type="evidence" value="ECO:0007669"/>
    <property type="project" value="InterPro"/>
</dbReference>
<keyword evidence="8 10" id="KW-1133">Transmembrane helix</keyword>
<evidence type="ECO:0000256" key="9">
    <source>
        <dbReference type="ARBA" id="ARBA00023136"/>
    </source>
</evidence>
<dbReference type="SUPFAM" id="SSF55008">
    <property type="entry name" value="HMA, heavy metal-associated domain"/>
    <property type="match status" value="1"/>
</dbReference>
<dbReference type="PANTHER" id="PTHR43520">
    <property type="entry name" value="ATP7, ISOFORM B"/>
    <property type="match status" value="1"/>
</dbReference>
<dbReference type="PROSITE" id="PS01047">
    <property type="entry name" value="HMA_1"/>
    <property type="match status" value="1"/>
</dbReference>
<keyword evidence="5" id="KW-0547">Nucleotide-binding</keyword>
<dbReference type="GO" id="GO:0012505">
    <property type="term" value="C:endomembrane system"/>
    <property type="evidence" value="ECO:0007669"/>
    <property type="project" value="UniProtKB-SubCell"/>
</dbReference>
<feature type="transmembrane region" description="Helical" evidence="10">
    <location>
        <begin position="123"/>
        <end position="145"/>
    </location>
</feature>
<dbReference type="CDD" id="cd02094">
    <property type="entry name" value="P-type_ATPase_Cu-like"/>
    <property type="match status" value="1"/>
</dbReference>
<dbReference type="CDD" id="cd00371">
    <property type="entry name" value="HMA"/>
    <property type="match status" value="1"/>
</dbReference>
<dbReference type="NCBIfam" id="TIGR01525">
    <property type="entry name" value="ATPase-IB_hvy"/>
    <property type="match status" value="1"/>
</dbReference>
<dbReference type="Pfam" id="PF00702">
    <property type="entry name" value="Hydrolase"/>
    <property type="match status" value="1"/>
</dbReference>